<feature type="binding site" evidence="5">
    <location>
        <position position="92"/>
    </location>
    <ligand>
        <name>AMP</name>
        <dbReference type="ChEBI" id="CHEBI:456215"/>
    </ligand>
</feature>
<feature type="binding site" evidence="5">
    <location>
        <begin position="10"/>
        <end position="15"/>
    </location>
    <ligand>
        <name>ATP</name>
        <dbReference type="ChEBI" id="CHEBI:30616"/>
    </ligand>
</feature>
<comment type="catalytic activity">
    <reaction evidence="5 7">
        <text>AMP + ATP = 2 ADP</text>
        <dbReference type="Rhea" id="RHEA:12973"/>
        <dbReference type="ChEBI" id="CHEBI:30616"/>
        <dbReference type="ChEBI" id="CHEBI:456215"/>
        <dbReference type="ChEBI" id="CHEBI:456216"/>
        <dbReference type="EC" id="2.7.4.3"/>
    </reaction>
</comment>
<dbReference type="NCBIfam" id="NF011105">
    <property type="entry name" value="PRK14532.1"/>
    <property type="match status" value="1"/>
</dbReference>
<gene>
    <name evidence="5" type="primary">adk</name>
    <name evidence="8" type="ORF">SAMN05445060_3054</name>
</gene>
<evidence type="ECO:0000313" key="9">
    <source>
        <dbReference type="Proteomes" id="UP000186218"/>
    </source>
</evidence>
<feature type="binding site" evidence="5">
    <location>
        <position position="31"/>
    </location>
    <ligand>
        <name>AMP</name>
        <dbReference type="ChEBI" id="CHEBI:456215"/>
    </ligand>
</feature>
<dbReference type="GO" id="GO:0004017">
    <property type="term" value="F:AMP kinase activity"/>
    <property type="evidence" value="ECO:0007669"/>
    <property type="project" value="UniProtKB-UniRule"/>
</dbReference>
<comment type="caution">
    <text evidence="5">Lacks conserved residue(s) required for the propagation of feature annotation.</text>
</comment>
<feature type="binding site" evidence="5">
    <location>
        <position position="171"/>
    </location>
    <ligand>
        <name>ATP</name>
        <dbReference type="ChEBI" id="CHEBI:30616"/>
    </ligand>
</feature>
<accession>A0A1N7GS30</accession>
<dbReference type="EMBL" id="FTNT01000009">
    <property type="protein sequence ID" value="SIS15372.1"/>
    <property type="molecule type" value="Genomic_DNA"/>
</dbReference>
<dbReference type="SUPFAM" id="SSF52540">
    <property type="entry name" value="P-loop containing nucleoside triphosphate hydrolases"/>
    <property type="match status" value="1"/>
</dbReference>
<feature type="binding site" evidence="5">
    <location>
        <begin position="85"/>
        <end position="88"/>
    </location>
    <ligand>
        <name>AMP</name>
        <dbReference type="ChEBI" id="CHEBI:456215"/>
    </ligand>
</feature>
<name>A0A1N7GS30_9NOCA</name>
<dbReference type="InterPro" id="IPR027417">
    <property type="entry name" value="P-loop_NTPase"/>
</dbReference>
<keyword evidence="3 5" id="KW-0547">Nucleotide-binding</keyword>
<dbReference type="RefSeq" id="WP_076481018.1">
    <property type="nucleotide sequence ID" value="NZ_FTNT01000009.1"/>
</dbReference>
<dbReference type="PRINTS" id="PR00094">
    <property type="entry name" value="ADENYLTKNASE"/>
</dbReference>
<feature type="binding site" evidence="5">
    <location>
        <position position="36"/>
    </location>
    <ligand>
        <name>AMP</name>
        <dbReference type="ChEBI" id="CHEBI:456215"/>
    </ligand>
</feature>
<evidence type="ECO:0000256" key="1">
    <source>
        <dbReference type="ARBA" id="ARBA00022679"/>
    </source>
</evidence>
<evidence type="ECO:0000256" key="3">
    <source>
        <dbReference type="ARBA" id="ARBA00022741"/>
    </source>
</evidence>
<dbReference type="GO" id="GO:0044209">
    <property type="term" value="P:AMP salvage"/>
    <property type="evidence" value="ECO:0007669"/>
    <property type="project" value="UniProtKB-UniRule"/>
</dbReference>
<sequence length="186" mass="20140">MRLVILGPPGAGKGTQAEKLSESLGIPHISTGDLFRANISEGTAVGIEAKRYLDAGDLVPSEITIDMVRARVKEPDATNGFILDGFPRSVGQADALADILDDLGAALDAVLSFSIDEDVVVERMLARGREDDNEDVIRNRMKVYLEETSPLLEYYQKSSTEGTVKTIDAVGDVEEVHQRVLRALNA</sequence>
<comment type="subunit">
    <text evidence="5 7">Monomer.</text>
</comment>
<comment type="subcellular location">
    <subcellularLocation>
        <location evidence="5 7">Cytoplasm</location>
    </subcellularLocation>
</comment>
<dbReference type="HAMAP" id="MF_00235">
    <property type="entry name" value="Adenylate_kinase_Adk"/>
    <property type="match status" value="1"/>
</dbReference>
<keyword evidence="5" id="KW-0963">Cytoplasm</keyword>
<feature type="binding site" evidence="5">
    <location>
        <position position="127"/>
    </location>
    <ligand>
        <name>ATP</name>
        <dbReference type="ChEBI" id="CHEBI:30616"/>
    </ligand>
</feature>
<comment type="domain">
    <text evidence="5">Consists of three domains, a large central CORE domain and two small peripheral domains, NMPbind and LID, which undergo movements during catalysis. The LID domain closes over the site of phosphoryl transfer upon ATP binding. Assembling and dissambling the active center during each catalytic cycle provides an effective means to prevent ATP hydrolysis.</text>
</comment>
<reference evidence="8 9" key="1">
    <citation type="submission" date="2017-01" db="EMBL/GenBank/DDBJ databases">
        <authorList>
            <person name="Mah S.A."/>
            <person name="Swanson W.J."/>
            <person name="Moy G.W."/>
            <person name="Vacquier V.D."/>
        </authorList>
    </citation>
    <scope>NUCLEOTIDE SEQUENCE [LARGE SCALE GENOMIC DNA]</scope>
    <source>
        <strain evidence="8 9">CPCC 203464</strain>
    </source>
</reference>
<keyword evidence="5 7" id="KW-0067">ATP-binding</keyword>
<comment type="pathway">
    <text evidence="5">Purine metabolism; AMP biosynthesis via salvage pathway; AMP from ADP: step 1/1.</text>
</comment>
<dbReference type="NCBIfam" id="NF001381">
    <property type="entry name" value="PRK00279.1-3"/>
    <property type="match status" value="1"/>
</dbReference>
<feature type="binding site" evidence="5">
    <location>
        <position position="129"/>
    </location>
    <ligand>
        <name>AMP</name>
        <dbReference type="ChEBI" id="CHEBI:456215"/>
    </ligand>
</feature>
<evidence type="ECO:0000256" key="2">
    <source>
        <dbReference type="ARBA" id="ARBA00022727"/>
    </source>
</evidence>
<dbReference type="Pfam" id="PF00406">
    <property type="entry name" value="ADK"/>
    <property type="match status" value="1"/>
</dbReference>
<keyword evidence="2 5" id="KW-0545">Nucleotide biosynthesis</keyword>
<comment type="function">
    <text evidence="5">Catalyzes the reversible transfer of the terminal phosphate group between ATP and AMP. Plays an important role in cellular energy homeostasis and in adenine nucleotide metabolism.</text>
</comment>
<dbReference type="AlphaFoldDB" id="A0A1N7GS30"/>
<keyword evidence="4 5" id="KW-0418">Kinase</keyword>
<feature type="region of interest" description="NMP" evidence="5">
    <location>
        <begin position="30"/>
        <end position="59"/>
    </location>
</feature>
<dbReference type="CDD" id="cd01428">
    <property type="entry name" value="ADK"/>
    <property type="match status" value="1"/>
</dbReference>
<evidence type="ECO:0000256" key="7">
    <source>
        <dbReference type="RuleBase" id="RU003331"/>
    </source>
</evidence>
<dbReference type="EC" id="2.7.4.3" evidence="5 7"/>
<keyword evidence="1 5" id="KW-0808">Transferase</keyword>
<dbReference type="InterPro" id="IPR000850">
    <property type="entry name" value="Adenylat/UMP-CMP_kin"/>
</dbReference>
<evidence type="ECO:0000256" key="5">
    <source>
        <dbReference type="HAMAP-Rule" id="MF_00235"/>
    </source>
</evidence>
<dbReference type="PROSITE" id="PS00113">
    <property type="entry name" value="ADENYLATE_KINASE"/>
    <property type="match status" value="1"/>
</dbReference>
<dbReference type="GO" id="GO:0005737">
    <property type="term" value="C:cytoplasm"/>
    <property type="evidence" value="ECO:0007669"/>
    <property type="project" value="UniProtKB-SubCell"/>
</dbReference>
<evidence type="ECO:0000256" key="4">
    <source>
        <dbReference type="ARBA" id="ARBA00022777"/>
    </source>
</evidence>
<protein>
    <recommendedName>
        <fullName evidence="5 7">Adenylate kinase</fullName>
        <shortName evidence="5">AK</shortName>
        <ecNumber evidence="5 7">2.7.4.3</ecNumber>
    </recommendedName>
    <alternativeName>
        <fullName evidence="5">ATP-AMP transphosphorylase</fullName>
    </alternativeName>
    <alternativeName>
        <fullName evidence="5">ATP:AMP phosphotransferase</fullName>
    </alternativeName>
    <alternativeName>
        <fullName evidence="5">Adenylate monophosphate kinase</fullName>
    </alternativeName>
</protein>
<dbReference type="Gene3D" id="3.40.50.300">
    <property type="entry name" value="P-loop containing nucleotide triphosphate hydrolases"/>
    <property type="match status" value="1"/>
</dbReference>
<dbReference type="UniPathway" id="UPA00588">
    <property type="reaction ID" value="UER00649"/>
</dbReference>
<dbReference type="STRING" id="1344003.SAMN05445060_3054"/>
<proteinExistence type="inferred from homology"/>
<evidence type="ECO:0000313" key="8">
    <source>
        <dbReference type="EMBL" id="SIS15372.1"/>
    </source>
</evidence>
<feature type="binding site" evidence="5">
    <location>
        <begin position="57"/>
        <end position="59"/>
    </location>
    <ligand>
        <name>AMP</name>
        <dbReference type="ChEBI" id="CHEBI:456215"/>
    </ligand>
</feature>
<evidence type="ECO:0000256" key="6">
    <source>
        <dbReference type="RuleBase" id="RU003330"/>
    </source>
</evidence>
<dbReference type="NCBIfam" id="NF011100">
    <property type="entry name" value="PRK14527.1"/>
    <property type="match status" value="1"/>
</dbReference>
<dbReference type="NCBIfam" id="NF011104">
    <property type="entry name" value="PRK14531.1"/>
    <property type="match status" value="1"/>
</dbReference>
<organism evidence="8 9">
    <name type="scientific">Williamsia sterculiae</name>
    <dbReference type="NCBI Taxonomy" id="1344003"/>
    <lineage>
        <taxon>Bacteria</taxon>
        <taxon>Bacillati</taxon>
        <taxon>Actinomycetota</taxon>
        <taxon>Actinomycetes</taxon>
        <taxon>Mycobacteriales</taxon>
        <taxon>Nocardiaceae</taxon>
        <taxon>Williamsia</taxon>
    </lineage>
</organism>
<comment type="similarity">
    <text evidence="5 6">Belongs to the adenylate kinase family.</text>
</comment>
<keyword evidence="9" id="KW-1185">Reference proteome</keyword>
<dbReference type="Proteomes" id="UP000186218">
    <property type="component" value="Unassembled WGS sequence"/>
</dbReference>
<dbReference type="PANTHER" id="PTHR23359">
    <property type="entry name" value="NUCLEOTIDE KINASE"/>
    <property type="match status" value="1"/>
</dbReference>
<dbReference type="GO" id="GO:0005524">
    <property type="term" value="F:ATP binding"/>
    <property type="evidence" value="ECO:0007669"/>
    <property type="project" value="UniProtKB-UniRule"/>
</dbReference>
<dbReference type="OrthoDB" id="9805030at2"/>
<feature type="binding site" evidence="5">
    <location>
        <position position="140"/>
    </location>
    <ligand>
        <name>AMP</name>
        <dbReference type="ChEBI" id="CHEBI:456215"/>
    </ligand>
</feature>
<dbReference type="InterPro" id="IPR033690">
    <property type="entry name" value="Adenylat_kinase_CS"/>
</dbReference>